<dbReference type="PANTHER" id="PTHR11475">
    <property type="entry name" value="OXIDASE/PEROXIDASE"/>
    <property type="match status" value="1"/>
</dbReference>
<dbReference type="PROSITE" id="PS50292">
    <property type="entry name" value="PEROXIDASE_3"/>
    <property type="match status" value="1"/>
</dbReference>
<dbReference type="InterPro" id="IPR010255">
    <property type="entry name" value="Haem_peroxidase_sf"/>
</dbReference>
<reference evidence="5 6" key="1">
    <citation type="submission" date="2017-03" db="EMBL/GenBank/DDBJ databases">
        <title>Genome Survey of Euroglyphus maynei.</title>
        <authorList>
            <person name="Arlian L.G."/>
            <person name="Morgan M.S."/>
            <person name="Rider S.D."/>
        </authorList>
    </citation>
    <scope>NUCLEOTIDE SEQUENCE [LARGE SCALE GENOMIC DNA]</scope>
    <source>
        <strain evidence="5">Arlian Lab</strain>
        <tissue evidence="5">Whole body</tissue>
    </source>
</reference>
<evidence type="ECO:0000313" key="6">
    <source>
        <dbReference type="Proteomes" id="UP000194236"/>
    </source>
</evidence>
<dbReference type="EMBL" id="MUJZ01030542">
    <property type="protein sequence ID" value="OTF77866.1"/>
    <property type="molecule type" value="Genomic_DNA"/>
</dbReference>
<evidence type="ECO:0000256" key="4">
    <source>
        <dbReference type="ARBA" id="ARBA00023180"/>
    </source>
</evidence>
<proteinExistence type="predicted"/>
<dbReference type="Gene3D" id="1.10.640.10">
    <property type="entry name" value="Haem peroxidase domain superfamily, animal type"/>
    <property type="match status" value="1"/>
</dbReference>
<dbReference type="OrthoDB" id="6510997at2759"/>
<dbReference type="InterPro" id="IPR037120">
    <property type="entry name" value="Haem_peroxidase_sf_animal"/>
</dbReference>
<sequence length="337" mass="39127">MIIYHHHRHNIDAHHYEDENLANTFPLSLPEYHHFIVDENEEEIKLIEKRNFYNQYDNNGIKSINSNFDQRENERKRFQQQNNRNNFDNNRSEQCRTSNGYIGVCWPNGLCHYQYGNVRYSSKESCRTSVNGNNVQGVCCPLDINFTPDSLENIQYRLIKKRLSGESIPITQTQFLRAIKQADADVERYLALEELFTGELGQVQIAHTPAFFLQMMFGPADQNQQLSNLWGFRALQLTRALGENLNLTPKQLRDGLSSISMHGTPYEQYCLKTPECDEHYPYRTMDGSCNNLHNPLWGKSLTQYNRLLPPEYSDGISELRISVNGFALPPPRIISTK</sequence>
<accession>A0A1Y3BE37</accession>
<dbReference type="AlphaFoldDB" id="A0A1Y3BE37"/>
<keyword evidence="4" id="KW-0325">Glycoprotein</keyword>
<evidence type="ECO:0000256" key="2">
    <source>
        <dbReference type="ARBA" id="ARBA00022525"/>
    </source>
</evidence>
<evidence type="ECO:0000313" key="5">
    <source>
        <dbReference type="EMBL" id="OTF77866.1"/>
    </source>
</evidence>
<dbReference type="Proteomes" id="UP000194236">
    <property type="component" value="Unassembled WGS sequence"/>
</dbReference>
<dbReference type="InterPro" id="IPR019791">
    <property type="entry name" value="Haem_peroxidase_animal"/>
</dbReference>
<gene>
    <name evidence="5" type="ORF">BLA29_005922</name>
</gene>
<dbReference type="SUPFAM" id="SSF48113">
    <property type="entry name" value="Heme-dependent peroxidases"/>
    <property type="match status" value="1"/>
</dbReference>
<dbReference type="GO" id="GO:0005576">
    <property type="term" value="C:extracellular region"/>
    <property type="evidence" value="ECO:0007669"/>
    <property type="project" value="UniProtKB-SubCell"/>
</dbReference>
<comment type="subcellular location">
    <subcellularLocation>
        <location evidence="1">Secreted</location>
    </subcellularLocation>
</comment>
<keyword evidence="6" id="KW-1185">Reference proteome</keyword>
<dbReference type="GO" id="GO:0004601">
    <property type="term" value="F:peroxidase activity"/>
    <property type="evidence" value="ECO:0007669"/>
    <property type="project" value="UniProtKB-KW"/>
</dbReference>
<dbReference type="GO" id="GO:0020037">
    <property type="term" value="F:heme binding"/>
    <property type="evidence" value="ECO:0007669"/>
    <property type="project" value="InterPro"/>
</dbReference>
<dbReference type="PANTHER" id="PTHR11475:SF4">
    <property type="entry name" value="CHORION PEROXIDASE"/>
    <property type="match status" value="1"/>
</dbReference>
<feature type="non-terminal residue" evidence="5">
    <location>
        <position position="337"/>
    </location>
</feature>
<protein>
    <submittedName>
        <fullName evidence="5">Uncharacterized protein</fullName>
    </submittedName>
</protein>
<keyword evidence="3" id="KW-0560">Oxidoreductase</keyword>
<dbReference type="GO" id="GO:0006979">
    <property type="term" value="P:response to oxidative stress"/>
    <property type="evidence" value="ECO:0007669"/>
    <property type="project" value="InterPro"/>
</dbReference>
<comment type="caution">
    <text evidence="5">The sequence shown here is derived from an EMBL/GenBank/DDBJ whole genome shotgun (WGS) entry which is preliminary data.</text>
</comment>
<evidence type="ECO:0000256" key="3">
    <source>
        <dbReference type="ARBA" id="ARBA00022559"/>
    </source>
</evidence>
<keyword evidence="3" id="KW-0575">Peroxidase</keyword>
<organism evidence="5 6">
    <name type="scientific">Euroglyphus maynei</name>
    <name type="common">Mayne's house dust mite</name>
    <dbReference type="NCBI Taxonomy" id="6958"/>
    <lineage>
        <taxon>Eukaryota</taxon>
        <taxon>Metazoa</taxon>
        <taxon>Ecdysozoa</taxon>
        <taxon>Arthropoda</taxon>
        <taxon>Chelicerata</taxon>
        <taxon>Arachnida</taxon>
        <taxon>Acari</taxon>
        <taxon>Acariformes</taxon>
        <taxon>Sarcoptiformes</taxon>
        <taxon>Astigmata</taxon>
        <taxon>Psoroptidia</taxon>
        <taxon>Analgoidea</taxon>
        <taxon>Pyroglyphidae</taxon>
        <taxon>Pyroglyphinae</taxon>
        <taxon>Euroglyphus</taxon>
    </lineage>
</organism>
<name>A0A1Y3BE37_EURMA</name>
<dbReference type="Pfam" id="PF03098">
    <property type="entry name" value="An_peroxidase"/>
    <property type="match status" value="1"/>
</dbReference>
<evidence type="ECO:0000256" key="1">
    <source>
        <dbReference type="ARBA" id="ARBA00004613"/>
    </source>
</evidence>
<keyword evidence="2" id="KW-0964">Secreted</keyword>